<dbReference type="PROSITE" id="PS51032">
    <property type="entry name" value="AP2_ERF"/>
    <property type="match status" value="1"/>
</dbReference>
<keyword evidence="5" id="KW-0539">Nucleus</keyword>
<evidence type="ECO:0000259" key="8">
    <source>
        <dbReference type="PROSITE" id="PS51032"/>
    </source>
</evidence>
<evidence type="ECO:0000256" key="2">
    <source>
        <dbReference type="ARBA" id="ARBA00023015"/>
    </source>
</evidence>
<accession>A0ABD2Z1N7</accession>
<feature type="region of interest" description="Disordered" evidence="7">
    <location>
        <begin position="1"/>
        <end position="26"/>
    </location>
</feature>
<dbReference type="Pfam" id="PF00847">
    <property type="entry name" value="AP2"/>
    <property type="match status" value="1"/>
</dbReference>
<dbReference type="AlphaFoldDB" id="A0ABD2Z1N7"/>
<dbReference type="SMART" id="SM00380">
    <property type="entry name" value="AP2"/>
    <property type="match status" value="1"/>
</dbReference>
<keyword evidence="4" id="KW-0804">Transcription</keyword>
<dbReference type="InterPro" id="IPR001471">
    <property type="entry name" value="AP2/ERF_dom"/>
</dbReference>
<keyword evidence="3" id="KW-0238">DNA-binding</keyword>
<sequence>MDSSMETQTSKVQQSQSQNPAIPLESTEVQLKMKSAIPLGKRRFLGVRQRPSGRWVAEIKDSSQNKLRLWLGTFNSAEEAALAYDNAARILRGRNAKTNFTYHDGAMITREENHVLLGKNPRLHHILKHAIMKNLAKSSSALDSLKSSWNSTDDDHSRCEETLVGSEVLDDQSHDQNKLCWLSLGSAKVYSSVIVAPSFSASLNQESEEENTNAQGASPLDSLFFSFK</sequence>
<reference evidence="9 10" key="1">
    <citation type="submission" date="2024-11" db="EMBL/GenBank/DDBJ databases">
        <title>A near-complete genome assembly of Cinchona calisaya.</title>
        <authorList>
            <person name="Lian D.C."/>
            <person name="Zhao X.W."/>
            <person name="Wei L."/>
        </authorList>
    </citation>
    <scope>NUCLEOTIDE SEQUENCE [LARGE SCALE GENOMIC DNA]</scope>
    <source>
        <tissue evidence="9">Nenye</tissue>
    </source>
</reference>
<evidence type="ECO:0000313" key="10">
    <source>
        <dbReference type="Proteomes" id="UP001630127"/>
    </source>
</evidence>
<keyword evidence="10" id="KW-1185">Reference proteome</keyword>
<evidence type="ECO:0000256" key="1">
    <source>
        <dbReference type="ARBA" id="ARBA00004123"/>
    </source>
</evidence>
<dbReference type="Proteomes" id="UP001630127">
    <property type="component" value="Unassembled WGS sequence"/>
</dbReference>
<dbReference type="InterPro" id="IPR016177">
    <property type="entry name" value="DNA-bd_dom_sf"/>
</dbReference>
<gene>
    <name evidence="9" type="ORF">ACH5RR_025034</name>
</gene>
<evidence type="ECO:0000313" key="9">
    <source>
        <dbReference type="EMBL" id="KAL3512317.1"/>
    </source>
</evidence>
<keyword evidence="2" id="KW-0805">Transcription regulation</keyword>
<dbReference type="EMBL" id="JBJUIK010000011">
    <property type="protein sequence ID" value="KAL3512317.1"/>
    <property type="molecule type" value="Genomic_DNA"/>
</dbReference>
<protein>
    <recommendedName>
        <fullName evidence="8">AP2/ERF domain-containing protein</fullName>
    </recommendedName>
</protein>
<dbReference type="FunFam" id="3.30.730.10:FF:000005">
    <property type="entry name" value="ethylene-responsive transcription factor RAP2-11"/>
    <property type="match status" value="1"/>
</dbReference>
<comment type="caution">
    <text evidence="9">The sequence shown here is derived from an EMBL/GenBank/DDBJ whole genome shotgun (WGS) entry which is preliminary data.</text>
</comment>
<feature type="domain" description="AP2/ERF" evidence="8">
    <location>
        <begin position="43"/>
        <end position="101"/>
    </location>
</feature>
<evidence type="ECO:0000256" key="3">
    <source>
        <dbReference type="ARBA" id="ARBA00023125"/>
    </source>
</evidence>
<dbReference type="GO" id="GO:0003677">
    <property type="term" value="F:DNA binding"/>
    <property type="evidence" value="ECO:0007669"/>
    <property type="project" value="UniProtKB-KW"/>
</dbReference>
<dbReference type="CDD" id="cd00018">
    <property type="entry name" value="AP2"/>
    <property type="match status" value="1"/>
</dbReference>
<organism evidence="9 10">
    <name type="scientific">Cinchona calisaya</name>
    <dbReference type="NCBI Taxonomy" id="153742"/>
    <lineage>
        <taxon>Eukaryota</taxon>
        <taxon>Viridiplantae</taxon>
        <taxon>Streptophyta</taxon>
        <taxon>Embryophyta</taxon>
        <taxon>Tracheophyta</taxon>
        <taxon>Spermatophyta</taxon>
        <taxon>Magnoliopsida</taxon>
        <taxon>eudicotyledons</taxon>
        <taxon>Gunneridae</taxon>
        <taxon>Pentapetalae</taxon>
        <taxon>asterids</taxon>
        <taxon>lamiids</taxon>
        <taxon>Gentianales</taxon>
        <taxon>Rubiaceae</taxon>
        <taxon>Cinchonoideae</taxon>
        <taxon>Cinchoneae</taxon>
        <taxon>Cinchona</taxon>
    </lineage>
</organism>
<proteinExistence type="inferred from homology"/>
<dbReference type="PANTHER" id="PTHR31194:SF82">
    <property type="entry name" value="AP2_ERF DOMAIN-CONTAINING PROTEIN"/>
    <property type="match status" value="1"/>
</dbReference>
<dbReference type="GO" id="GO:0005634">
    <property type="term" value="C:nucleus"/>
    <property type="evidence" value="ECO:0007669"/>
    <property type="project" value="UniProtKB-SubCell"/>
</dbReference>
<evidence type="ECO:0000256" key="6">
    <source>
        <dbReference type="ARBA" id="ARBA00024343"/>
    </source>
</evidence>
<dbReference type="InterPro" id="IPR036955">
    <property type="entry name" value="AP2/ERF_dom_sf"/>
</dbReference>
<dbReference type="InterPro" id="IPR050913">
    <property type="entry name" value="AP2/ERF_ERF"/>
</dbReference>
<comment type="subcellular location">
    <subcellularLocation>
        <location evidence="1">Nucleus</location>
    </subcellularLocation>
</comment>
<dbReference type="PRINTS" id="PR00367">
    <property type="entry name" value="ETHRSPELEMNT"/>
</dbReference>
<comment type="similarity">
    <text evidence="6">Belongs to the AP2/ERF transcription factor family. ERF subfamily.</text>
</comment>
<dbReference type="PANTHER" id="PTHR31194">
    <property type="entry name" value="SHN SHINE , DNA BINDING / TRANSCRIPTION FACTOR"/>
    <property type="match status" value="1"/>
</dbReference>
<evidence type="ECO:0000256" key="5">
    <source>
        <dbReference type="ARBA" id="ARBA00023242"/>
    </source>
</evidence>
<name>A0ABD2Z1N7_9GENT</name>
<evidence type="ECO:0000256" key="7">
    <source>
        <dbReference type="SAM" id="MobiDB-lite"/>
    </source>
</evidence>
<dbReference type="SUPFAM" id="SSF54171">
    <property type="entry name" value="DNA-binding domain"/>
    <property type="match status" value="1"/>
</dbReference>
<feature type="compositionally biased region" description="Low complexity" evidence="7">
    <location>
        <begin position="7"/>
        <end position="18"/>
    </location>
</feature>
<dbReference type="Gene3D" id="3.30.730.10">
    <property type="entry name" value="AP2/ERF domain"/>
    <property type="match status" value="1"/>
</dbReference>
<evidence type="ECO:0000256" key="4">
    <source>
        <dbReference type="ARBA" id="ARBA00023163"/>
    </source>
</evidence>